<keyword evidence="2" id="KW-0813">Transport</keyword>
<accession>A0A4U8YPH4</accession>
<dbReference type="InterPro" id="IPR036640">
    <property type="entry name" value="ABC1_TM_sf"/>
</dbReference>
<dbReference type="PANTHER" id="PTHR43394">
    <property type="entry name" value="ATP-DEPENDENT PERMEASE MDL1, MITOCHONDRIAL"/>
    <property type="match status" value="1"/>
</dbReference>
<dbReference type="AlphaFoldDB" id="A0A4U8YPH4"/>
<keyword evidence="6" id="KW-0067">ATP-binding</keyword>
<dbReference type="InterPro" id="IPR027417">
    <property type="entry name" value="P-loop_NTPase"/>
</dbReference>
<evidence type="ECO:0000256" key="8">
    <source>
        <dbReference type="ARBA" id="ARBA00023136"/>
    </source>
</evidence>
<dbReference type="GO" id="GO:0016887">
    <property type="term" value="F:ATP hydrolysis activity"/>
    <property type="evidence" value="ECO:0007669"/>
    <property type="project" value="InterPro"/>
</dbReference>
<feature type="domain" description="ABC transmembrane type-1" evidence="11">
    <location>
        <begin position="25"/>
        <end position="309"/>
    </location>
</feature>
<dbReference type="FunFam" id="3.40.50.300:FF:000299">
    <property type="entry name" value="ABC transporter ATP-binding protein/permease"/>
    <property type="match status" value="1"/>
</dbReference>
<feature type="transmembrane region" description="Helical" evidence="9">
    <location>
        <begin position="252"/>
        <end position="270"/>
    </location>
</feature>
<evidence type="ECO:0000313" key="12">
    <source>
        <dbReference type="EMBL" id="VFQ46106.1"/>
    </source>
</evidence>
<evidence type="ECO:0000313" key="13">
    <source>
        <dbReference type="Proteomes" id="UP000507962"/>
    </source>
</evidence>
<dbReference type="InterPro" id="IPR003593">
    <property type="entry name" value="AAA+_ATPase"/>
</dbReference>
<evidence type="ECO:0000256" key="5">
    <source>
        <dbReference type="ARBA" id="ARBA00022741"/>
    </source>
</evidence>
<keyword evidence="7 9" id="KW-1133">Transmembrane helix</keyword>
<dbReference type="Gene3D" id="1.20.1560.10">
    <property type="entry name" value="ABC transporter type 1, transmembrane domain"/>
    <property type="match status" value="1"/>
</dbReference>
<dbReference type="Proteomes" id="UP000507962">
    <property type="component" value="Unassembled WGS sequence"/>
</dbReference>
<feature type="transmembrane region" description="Helical" evidence="9">
    <location>
        <begin position="141"/>
        <end position="160"/>
    </location>
</feature>
<evidence type="ECO:0000256" key="7">
    <source>
        <dbReference type="ARBA" id="ARBA00022989"/>
    </source>
</evidence>
<dbReference type="PROSITE" id="PS50893">
    <property type="entry name" value="ABC_TRANSPORTER_2"/>
    <property type="match status" value="1"/>
</dbReference>
<dbReference type="InterPro" id="IPR017871">
    <property type="entry name" value="ABC_transporter-like_CS"/>
</dbReference>
<dbReference type="SUPFAM" id="SSF52540">
    <property type="entry name" value="P-loop containing nucleoside triphosphate hydrolases"/>
    <property type="match status" value="1"/>
</dbReference>
<dbReference type="PANTHER" id="PTHR43394:SF1">
    <property type="entry name" value="ATP-BINDING CASSETTE SUB-FAMILY B MEMBER 10, MITOCHONDRIAL"/>
    <property type="match status" value="1"/>
</dbReference>
<organism evidence="12 13">
    <name type="scientific">Desulfoluna butyratoxydans</name>
    <dbReference type="NCBI Taxonomy" id="231438"/>
    <lineage>
        <taxon>Bacteria</taxon>
        <taxon>Pseudomonadati</taxon>
        <taxon>Thermodesulfobacteriota</taxon>
        <taxon>Desulfobacteria</taxon>
        <taxon>Desulfobacterales</taxon>
        <taxon>Desulfolunaceae</taxon>
        <taxon>Desulfoluna</taxon>
    </lineage>
</organism>
<dbReference type="GO" id="GO:0005886">
    <property type="term" value="C:plasma membrane"/>
    <property type="evidence" value="ECO:0007669"/>
    <property type="project" value="UniProtKB-SubCell"/>
</dbReference>
<protein>
    <submittedName>
        <fullName evidence="12">Abc transporter transmembrane region</fullName>
    </submittedName>
</protein>
<reference evidence="12 13" key="1">
    <citation type="submission" date="2019-03" db="EMBL/GenBank/DDBJ databases">
        <authorList>
            <person name="Nijsse B."/>
        </authorList>
    </citation>
    <scope>NUCLEOTIDE SEQUENCE [LARGE SCALE GENOMIC DNA]</scope>
    <source>
        <strain evidence="12">Desulfoluna butyratoxydans MSL71</strain>
    </source>
</reference>
<evidence type="ECO:0000256" key="3">
    <source>
        <dbReference type="ARBA" id="ARBA00022475"/>
    </source>
</evidence>
<keyword evidence="4 9" id="KW-0812">Transmembrane</keyword>
<evidence type="ECO:0000256" key="6">
    <source>
        <dbReference type="ARBA" id="ARBA00022840"/>
    </source>
</evidence>
<keyword evidence="13" id="KW-1185">Reference proteome</keyword>
<keyword evidence="3" id="KW-1003">Cell membrane</keyword>
<sequence length="583" mass="63633">MRLFSLPPWLRLLAGYASMYRTRVAVGIGCSTAARVCDLLPMIIAGYAVNHITSSPDGSTGFLAYGLAVFCAFGGLAIFQSSSDYLLAAVAQCIRHDIRMKLFAKILAVDTEFIEARSKGDLLSVVTNDVDVLNVFFSETIANLVRVVISFAGTYGYLFWLDARLALILAFPLPLAFLAMRLFSRRVQPQYLTSRRAVGRFAGTLENSLQGIPVLRAYCAEQAETDRLKKESAFYRDTAVAAAKTRRNFIPIIYGIAGLSFALLIGGGGWLTQQPGGPSLGAYTTCVLMGMRLVVPIFTLTFLINQLQQAKAAATRVRELLFVTPRLADPADATDLQGIPETVRFHKIRFRYPNHPELFSDLSFTINKGEFIGIAGPTGAGKSSLIKLLLRFYGPNSGQIAINGQNLEELAAASFRKHVGYVSQHPFLFHGTVLDNLCLGSPEATDAEIQQALRQAGAEEMVRALPQGLHTILGDQGDTLSGGQKQRLSLARALLRDPEVLILDEATSAVDPATESIIHTNLMGLRKNRIIIAVAHRLSTLTSCDRILVMDQGGIVQEGPHRQLVSQEGVYQTLWQALQETPC</sequence>
<dbReference type="Gene3D" id="3.40.50.300">
    <property type="entry name" value="P-loop containing nucleotide triphosphate hydrolases"/>
    <property type="match status" value="1"/>
</dbReference>
<gene>
    <name evidence="12" type="ORF">MSL71_37690</name>
</gene>
<evidence type="ECO:0000256" key="9">
    <source>
        <dbReference type="SAM" id="Phobius"/>
    </source>
</evidence>
<keyword evidence="5" id="KW-0547">Nucleotide-binding</keyword>
<feature type="transmembrane region" description="Helical" evidence="9">
    <location>
        <begin position="166"/>
        <end position="183"/>
    </location>
</feature>
<feature type="transmembrane region" description="Helical" evidence="9">
    <location>
        <begin position="62"/>
        <end position="79"/>
    </location>
</feature>
<dbReference type="SUPFAM" id="SSF90123">
    <property type="entry name" value="ABC transporter transmembrane region"/>
    <property type="match status" value="1"/>
</dbReference>
<evidence type="ECO:0000259" key="10">
    <source>
        <dbReference type="PROSITE" id="PS50893"/>
    </source>
</evidence>
<dbReference type="PROSITE" id="PS50929">
    <property type="entry name" value="ABC_TM1F"/>
    <property type="match status" value="1"/>
</dbReference>
<proteinExistence type="predicted"/>
<evidence type="ECO:0000256" key="2">
    <source>
        <dbReference type="ARBA" id="ARBA00022448"/>
    </source>
</evidence>
<comment type="subcellular location">
    <subcellularLocation>
        <location evidence="1">Cell membrane</location>
        <topology evidence="1">Multi-pass membrane protein</topology>
    </subcellularLocation>
</comment>
<dbReference type="Pfam" id="PF00005">
    <property type="entry name" value="ABC_tran"/>
    <property type="match status" value="1"/>
</dbReference>
<keyword evidence="8 9" id="KW-0472">Membrane</keyword>
<dbReference type="PROSITE" id="PS00211">
    <property type="entry name" value="ABC_TRANSPORTER_1"/>
    <property type="match status" value="1"/>
</dbReference>
<feature type="domain" description="ABC transporter" evidence="10">
    <location>
        <begin position="343"/>
        <end position="577"/>
    </location>
</feature>
<dbReference type="Pfam" id="PF00664">
    <property type="entry name" value="ABC_membrane"/>
    <property type="match status" value="1"/>
</dbReference>
<dbReference type="GO" id="GO:0015421">
    <property type="term" value="F:ABC-type oligopeptide transporter activity"/>
    <property type="evidence" value="ECO:0007669"/>
    <property type="project" value="TreeGrafter"/>
</dbReference>
<evidence type="ECO:0000256" key="4">
    <source>
        <dbReference type="ARBA" id="ARBA00022692"/>
    </source>
</evidence>
<dbReference type="InterPro" id="IPR039421">
    <property type="entry name" value="Type_1_exporter"/>
</dbReference>
<dbReference type="InterPro" id="IPR003439">
    <property type="entry name" value="ABC_transporter-like_ATP-bd"/>
</dbReference>
<dbReference type="InterPro" id="IPR011527">
    <property type="entry name" value="ABC1_TM_dom"/>
</dbReference>
<dbReference type="RefSeq" id="WP_180143412.1">
    <property type="nucleotide sequence ID" value="NZ_CAADHO010000007.1"/>
</dbReference>
<evidence type="ECO:0000256" key="1">
    <source>
        <dbReference type="ARBA" id="ARBA00004651"/>
    </source>
</evidence>
<evidence type="ECO:0000259" key="11">
    <source>
        <dbReference type="PROSITE" id="PS50929"/>
    </source>
</evidence>
<feature type="transmembrane region" description="Helical" evidence="9">
    <location>
        <begin position="282"/>
        <end position="304"/>
    </location>
</feature>
<name>A0A4U8YPH4_9BACT</name>
<dbReference type="GO" id="GO:0005524">
    <property type="term" value="F:ATP binding"/>
    <property type="evidence" value="ECO:0007669"/>
    <property type="project" value="UniProtKB-KW"/>
</dbReference>
<dbReference type="EMBL" id="CAADHO010000007">
    <property type="protein sequence ID" value="VFQ46106.1"/>
    <property type="molecule type" value="Genomic_DNA"/>
</dbReference>
<dbReference type="SMART" id="SM00382">
    <property type="entry name" value="AAA"/>
    <property type="match status" value="1"/>
</dbReference>